<evidence type="ECO:0000313" key="5">
    <source>
        <dbReference type="Proteomes" id="UP000321685"/>
    </source>
</evidence>
<organism evidence="4 5">
    <name type="scientific">Pseudonocardia sulfidoxydans NBRC 16205</name>
    <dbReference type="NCBI Taxonomy" id="1223511"/>
    <lineage>
        <taxon>Bacteria</taxon>
        <taxon>Bacillati</taxon>
        <taxon>Actinomycetota</taxon>
        <taxon>Actinomycetes</taxon>
        <taxon>Pseudonocardiales</taxon>
        <taxon>Pseudonocardiaceae</taxon>
        <taxon>Pseudonocardia</taxon>
    </lineage>
</organism>
<dbReference type="Gene3D" id="3.90.920.10">
    <property type="entry name" value="DNA primase, PRIM domain"/>
    <property type="match status" value="1"/>
</dbReference>
<dbReference type="SUPFAM" id="SSF56091">
    <property type="entry name" value="DNA ligase/mRNA capping enzyme, catalytic domain"/>
    <property type="match status" value="1"/>
</dbReference>
<evidence type="ECO:0000259" key="3">
    <source>
        <dbReference type="Pfam" id="PF21686"/>
    </source>
</evidence>
<dbReference type="EMBL" id="BJVJ01000002">
    <property type="protein sequence ID" value="GEL21376.1"/>
    <property type="molecule type" value="Genomic_DNA"/>
</dbReference>
<dbReference type="PANTHER" id="PTHR42705">
    <property type="entry name" value="BIFUNCTIONAL NON-HOMOLOGOUS END JOINING PROTEIN LIGD"/>
    <property type="match status" value="1"/>
</dbReference>
<accession>A0A511D9C3</accession>
<dbReference type="InterPro" id="IPR014144">
    <property type="entry name" value="LigD_PE_domain"/>
</dbReference>
<evidence type="ECO:0000313" key="4">
    <source>
        <dbReference type="EMBL" id="GEL21376.1"/>
    </source>
</evidence>
<dbReference type="InterPro" id="IPR014145">
    <property type="entry name" value="LigD_pol_dom"/>
</dbReference>
<feature type="domain" description="DNA ligase D polymerase" evidence="3">
    <location>
        <begin position="365"/>
        <end position="623"/>
    </location>
</feature>
<dbReference type="InterPro" id="IPR052171">
    <property type="entry name" value="NHEJ_LigD"/>
</dbReference>
<dbReference type="Gene3D" id="3.30.1490.70">
    <property type="match status" value="1"/>
</dbReference>
<name>A0A511D9C3_9PSEU</name>
<dbReference type="Pfam" id="PF21686">
    <property type="entry name" value="LigD_Prim-Pol"/>
    <property type="match status" value="1"/>
</dbReference>
<evidence type="ECO:0000259" key="2">
    <source>
        <dbReference type="Pfam" id="PF13298"/>
    </source>
</evidence>
<keyword evidence="5" id="KW-1185">Reference proteome</keyword>
<sequence>MPLDEYRRKRDRAKTPEPVPHDEPVVDGSDHAGGRFVVQEHHASALHWDVRLERDGVLVSWAVPKGLPVDTETVRLAVRTEDHPMEYLDFSGEIPAGEYGAGTMTIWDTGTYETQKWSSREVAVELHGERARGRFVFVRSDTQRRDGWIVRRSAGAEGRDPLPRDALPMLAGPGPLPTGDGWWLQVGFGGRRVVVRVDGGRARFTDADGAELEVPALRAFGPAIGATPLLLDAELVGNPRRDARLWIGDLLHLDGRDTLDVPFAQRRELLEGLDLTGPAWRLAPAYPGAGQEVVDAAAEQGLPVVVAKRGDSPYRPGKHSDDWVEVATTAAAPAREPAPPAPREGVGRARLTNPDKVLYPLTGTTKAQVLGHYLAVAEVMLPHLRDRPVTMVRWPDGVEKQSFFEKDVSRHAPSWVRTARVGTPGGRSEFADFPIIDDVEGLAWAANLAALELHVPQWTVGPRGGRNVPDLVVFDLDPGEGTTIVDCCRVAERIVELLADDGLTAHPRTSGSKGMQVYVPVTVPDAERTGEYARDIAETLAADMPRRVTAVMAKARRRGKVFVDWSQNNPAKTTIASYSLRGRARPTVATPVTWDEVRACRAPGDLVFTLDDLPARLAEHGDLMAPLLASERPRLPRRR</sequence>
<dbReference type="Proteomes" id="UP000321685">
    <property type="component" value="Unassembled WGS sequence"/>
</dbReference>
<dbReference type="Pfam" id="PF13298">
    <property type="entry name" value="LigD_N"/>
    <property type="match status" value="1"/>
</dbReference>
<dbReference type="NCBIfam" id="TIGR02778">
    <property type="entry name" value="ligD_pol"/>
    <property type="match status" value="1"/>
</dbReference>
<dbReference type="PANTHER" id="PTHR42705:SF2">
    <property type="entry name" value="BIFUNCTIONAL NON-HOMOLOGOUS END JOINING PROTEIN LIGD"/>
    <property type="match status" value="1"/>
</dbReference>
<feature type="domain" description="DNA ligase D 3'-phosphoesterase" evidence="2">
    <location>
        <begin position="39"/>
        <end position="139"/>
    </location>
</feature>
<feature type="region of interest" description="Disordered" evidence="1">
    <location>
        <begin position="1"/>
        <end position="32"/>
    </location>
</feature>
<dbReference type="RefSeq" id="WP_222596139.1">
    <property type="nucleotide sequence ID" value="NZ_BJVJ01000002.1"/>
</dbReference>
<dbReference type="AlphaFoldDB" id="A0A511D9C3"/>
<dbReference type="NCBIfam" id="TIGR02777">
    <property type="entry name" value="LigD_PE_dom"/>
    <property type="match status" value="1"/>
</dbReference>
<proteinExistence type="predicted"/>
<gene>
    <name evidence="4" type="ORF">PSU4_03300</name>
</gene>
<dbReference type="Gene3D" id="3.30.470.30">
    <property type="entry name" value="DNA ligase/mRNA capping enzyme"/>
    <property type="match status" value="1"/>
</dbReference>
<comment type="caution">
    <text evidence="4">The sequence shown here is derived from an EMBL/GenBank/DDBJ whole genome shotgun (WGS) entry which is preliminary data.</text>
</comment>
<reference evidence="4 5" key="1">
    <citation type="submission" date="2019-07" db="EMBL/GenBank/DDBJ databases">
        <title>Whole genome shotgun sequence of Pseudonocardia sulfidoxydans NBRC 16205.</title>
        <authorList>
            <person name="Hosoyama A."/>
            <person name="Uohara A."/>
            <person name="Ohji S."/>
            <person name="Ichikawa N."/>
        </authorList>
    </citation>
    <scope>NUCLEOTIDE SEQUENCE [LARGE SCALE GENOMIC DNA]</scope>
    <source>
        <strain evidence="4 5">NBRC 16205</strain>
    </source>
</reference>
<protein>
    <submittedName>
        <fullName evidence="4">Uncharacterized protein</fullName>
    </submittedName>
</protein>
<evidence type="ECO:0000256" key="1">
    <source>
        <dbReference type="SAM" id="MobiDB-lite"/>
    </source>
</evidence>